<evidence type="ECO:0000256" key="2">
    <source>
        <dbReference type="ARBA" id="ARBA00022763"/>
    </source>
</evidence>
<dbReference type="EC" id="3.2.2.-" evidence="5"/>
<dbReference type="EMBL" id="JBHSQJ010000031">
    <property type="protein sequence ID" value="MFC5907371.1"/>
    <property type="molecule type" value="Genomic_DNA"/>
</dbReference>
<evidence type="ECO:0000256" key="5">
    <source>
        <dbReference type="HAMAP-Rule" id="MF_00527"/>
    </source>
</evidence>
<evidence type="ECO:0000256" key="3">
    <source>
        <dbReference type="ARBA" id="ARBA00022801"/>
    </source>
</evidence>
<dbReference type="Gene3D" id="3.10.300.10">
    <property type="entry name" value="Methylpurine-DNA glycosylase (MPG)"/>
    <property type="match status" value="1"/>
</dbReference>
<comment type="caution">
    <text evidence="6">The sequence shown here is derived from an EMBL/GenBank/DDBJ whole genome shotgun (WGS) entry which is preliminary data.</text>
</comment>
<dbReference type="NCBIfam" id="TIGR00567">
    <property type="entry name" value="3mg"/>
    <property type="match status" value="1"/>
</dbReference>
<reference evidence="7" key="1">
    <citation type="journal article" date="2019" name="Int. J. Syst. Evol. Microbiol.">
        <title>The Global Catalogue of Microorganisms (GCM) 10K type strain sequencing project: providing services to taxonomists for standard genome sequencing and annotation.</title>
        <authorList>
            <consortium name="The Broad Institute Genomics Platform"/>
            <consortium name="The Broad Institute Genome Sequencing Center for Infectious Disease"/>
            <person name="Wu L."/>
            <person name="Ma J."/>
        </authorList>
    </citation>
    <scope>NUCLEOTIDE SEQUENCE [LARGE SCALE GENOMIC DNA]</scope>
    <source>
        <strain evidence="7">JCM 4816</strain>
    </source>
</reference>
<name>A0ABW1G2N0_9ACTN</name>
<dbReference type="PANTHER" id="PTHR10429">
    <property type="entry name" value="DNA-3-METHYLADENINE GLYCOSYLASE"/>
    <property type="match status" value="1"/>
</dbReference>
<accession>A0ABW1G2N0</accession>
<dbReference type="InterPro" id="IPR003180">
    <property type="entry name" value="MPG"/>
</dbReference>
<dbReference type="CDD" id="cd00540">
    <property type="entry name" value="AAG"/>
    <property type="match status" value="1"/>
</dbReference>
<dbReference type="RefSeq" id="WP_380581717.1">
    <property type="nucleotide sequence ID" value="NZ_JBHSQJ010000031.1"/>
</dbReference>
<comment type="similarity">
    <text evidence="1 5">Belongs to the DNA glycosylase MPG family.</text>
</comment>
<evidence type="ECO:0000256" key="1">
    <source>
        <dbReference type="ARBA" id="ARBA00009232"/>
    </source>
</evidence>
<keyword evidence="4 5" id="KW-0234">DNA repair</keyword>
<gene>
    <name evidence="6" type="ORF">ACFP3V_09070</name>
</gene>
<keyword evidence="7" id="KW-1185">Reference proteome</keyword>
<dbReference type="GO" id="GO:0016798">
    <property type="term" value="F:hydrolase activity, acting on glycosyl bonds"/>
    <property type="evidence" value="ECO:0007669"/>
    <property type="project" value="UniProtKB-KW"/>
</dbReference>
<proteinExistence type="inferred from homology"/>
<dbReference type="SUPFAM" id="SSF50486">
    <property type="entry name" value="FMT C-terminal domain-like"/>
    <property type="match status" value="1"/>
</dbReference>
<keyword evidence="3 5" id="KW-0378">Hydrolase</keyword>
<organism evidence="6 7">
    <name type="scientific">Streptacidiphilus monticola</name>
    <dbReference type="NCBI Taxonomy" id="2161674"/>
    <lineage>
        <taxon>Bacteria</taxon>
        <taxon>Bacillati</taxon>
        <taxon>Actinomycetota</taxon>
        <taxon>Actinomycetes</taxon>
        <taxon>Kitasatosporales</taxon>
        <taxon>Streptomycetaceae</taxon>
        <taxon>Streptacidiphilus</taxon>
    </lineage>
</organism>
<dbReference type="PANTHER" id="PTHR10429:SF0">
    <property type="entry name" value="DNA-3-METHYLADENINE GLYCOSYLASE"/>
    <property type="match status" value="1"/>
</dbReference>
<dbReference type="InterPro" id="IPR036995">
    <property type="entry name" value="MPG_sf"/>
</dbReference>
<evidence type="ECO:0000313" key="6">
    <source>
        <dbReference type="EMBL" id="MFC5907371.1"/>
    </source>
</evidence>
<protein>
    <recommendedName>
        <fullName evidence="5">Putative 3-methyladenine DNA glycosylase</fullName>
        <ecNumber evidence="5">3.2.2.-</ecNumber>
    </recommendedName>
</protein>
<sequence>MTAVPTGDLLPRAFFARPAHLVAPELLGRILVREEPDQRILLRITEVEAYEGTDDPASHGWRGPTPRNEVMFGPAGHLYVYWIYGMHHAANLVCGPVGRSHAVLLRAGEVVDGHAHATLRRATAKKPAELAKGPGRLASALAFDRGLNGVDICDPAAPVRVHAGVPAPGDLIRCGPRTGVSRAHETPWRFWIDGDPTVSPYRRHVAKKRSTPAPR</sequence>
<dbReference type="Pfam" id="PF02245">
    <property type="entry name" value="Pur_DNA_glyco"/>
    <property type="match status" value="1"/>
</dbReference>
<dbReference type="HAMAP" id="MF_00527">
    <property type="entry name" value="3MGH"/>
    <property type="match status" value="1"/>
</dbReference>
<keyword evidence="6" id="KW-0326">Glycosidase</keyword>
<evidence type="ECO:0000313" key="7">
    <source>
        <dbReference type="Proteomes" id="UP001596174"/>
    </source>
</evidence>
<keyword evidence="2 5" id="KW-0227">DNA damage</keyword>
<dbReference type="Proteomes" id="UP001596174">
    <property type="component" value="Unassembled WGS sequence"/>
</dbReference>
<dbReference type="InterPro" id="IPR011034">
    <property type="entry name" value="Formyl_transferase-like_C_sf"/>
</dbReference>
<evidence type="ECO:0000256" key="4">
    <source>
        <dbReference type="ARBA" id="ARBA00023204"/>
    </source>
</evidence>
<dbReference type="NCBIfam" id="NF002003">
    <property type="entry name" value="PRK00802.1-3"/>
    <property type="match status" value="1"/>
</dbReference>